<feature type="transmembrane region" description="Helical" evidence="7">
    <location>
        <begin position="6"/>
        <end position="23"/>
    </location>
</feature>
<gene>
    <name evidence="9" type="ORF">MGAL_10B082813</name>
</gene>
<feature type="transmembrane region" description="Helical" evidence="7">
    <location>
        <begin position="35"/>
        <end position="56"/>
    </location>
</feature>
<accession>A0A8B6CTC2</accession>
<feature type="transmembrane region" description="Helical" evidence="7">
    <location>
        <begin position="76"/>
        <end position="104"/>
    </location>
</feature>
<evidence type="ECO:0000259" key="8">
    <source>
        <dbReference type="PROSITE" id="PS50262"/>
    </source>
</evidence>
<evidence type="ECO:0000313" key="10">
    <source>
        <dbReference type="Proteomes" id="UP000596742"/>
    </source>
</evidence>
<feature type="domain" description="G-protein coupled receptors family 1 profile" evidence="8">
    <location>
        <begin position="1"/>
        <end position="195"/>
    </location>
</feature>
<dbReference type="OrthoDB" id="5987909at2759"/>
<dbReference type="InterPro" id="IPR000276">
    <property type="entry name" value="GPCR_Rhodpsn"/>
</dbReference>
<dbReference type="PANTHER" id="PTHR24241:SF76">
    <property type="entry name" value="NEUROPEPTIDE SIFAMIDE RECEPTOR"/>
    <property type="match status" value="1"/>
</dbReference>
<keyword evidence="2" id="KW-1003">Cell membrane</keyword>
<dbReference type="GO" id="GO:0042277">
    <property type="term" value="F:peptide binding"/>
    <property type="evidence" value="ECO:0007669"/>
    <property type="project" value="TreeGrafter"/>
</dbReference>
<keyword evidence="6" id="KW-0675">Receptor</keyword>
<dbReference type="GO" id="GO:0004930">
    <property type="term" value="F:G protein-coupled receptor activity"/>
    <property type="evidence" value="ECO:0007669"/>
    <property type="project" value="InterPro"/>
</dbReference>
<dbReference type="GO" id="GO:0032870">
    <property type="term" value="P:cellular response to hormone stimulus"/>
    <property type="evidence" value="ECO:0007669"/>
    <property type="project" value="TreeGrafter"/>
</dbReference>
<feature type="transmembrane region" description="Helical" evidence="7">
    <location>
        <begin position="141"/>
        <end position="164"/>
    </location>
</feature>
<dbReference type="SUPFAM" id="SSF81321">
    <property type="entry name" value="Family A G protein-coupled receptor-like"/>
    <property type="match status" value="1"/>
</dbReference>
<proteinExistence type="predicted"/>
<dbReference type="AlphaFoldDB" id="A0A8B6CTC2"/>
<keyword evidence="4 7" id="KW-1133">Transmembrane helix</keyword>
<dbReference type="Proteomes" id="UP000596742">
    <property type="component" value="Unassembled WGS sequence"/>
</dbReference>
<evidence type="ECO:0000256" key="2">
    <source>
        <dbReference type="ARBA" id="ARBA00022475"/>
    </source>
</evidence>
<dbReference type="GO" id="GO:0005886">
    <property type="term" value="C:plasma membrane"/>
    <property type="evidence" value="ECO:0007669"/>
    <property type="project" value="UniProtKB-SubCell"/>
</dbReference>
<organism evidence="9 10">
    <name type="scientific">Mytilus galloprovincialis</name>
    <name type="common">Mediterranean mussel</name>
    <dbReference type="NCBI Taxonomy" id="29158"/>
    <lineage>
        <taxon>Eukaryota</taxon>
        <taxon>Metazoa</taxon>
        <taxon>Spiralia</taxon>
        <taxon>Lophotrochozoa</taxon>
        <taxon>Mollusca</taxon>
        <taxon>Bivalvia</taxon>
        <taxon>Autobranchia</taxon>
        <taxon>Pteriomorphia</taxon>
        <taxon>Mytilida</taxon>
        <taxon>Mytiloidea</taxon>
        <taxon>Mytilidae</taxon>
        <taxon>Mytilinae</taxon>
        <taxon>Mytilus</taxon>
    </lineage>
</organism>
<evidence type="ECO:0000256" key="5">
    <source>
        <dbReference type="ARBA" id="ARBA00023136"/>
    </source>
</evidence>
<dbReference type="PROSITE" id="PS50262">
    <property type="entry name" value="G_PROTEIN_RECEP_F1_2"/>
    <property type="match status" value="1"/>
</dbReference>
<sequence length="223" mass="25138">MVPFYVSTYAIVVLSIDRAYVIVKPLTAASKGNRYRYGLALSSWIAGCVLAIPYGVFGLYTEDPNRCGHKFPNELVILYADIFSIIILPVILISVCYIIIIITIRRRERNGIMQHKHRDLDKDCGIDARDKSISKAKIRSIKLLCVVVFAYLICWAPVTIAAILTHHDIIVKPGLWYQILYLLAPLNSLANPLVFLIFNTKMFLSKTHKTKTRVVSGTALKIT</sequence>
<dbReference type="PANTHER" id="PTHR24241">
    <property type="entry name" value="NEUROPEPTIDE RECEPTOR-RELATED G-PROTEIN COUPLED RECEPTOR"/>
    <property type="match status" value="1"/>
</dbReference>
<evidence type="ECO:0000256" key="7">
    <source>
        <dbReference type="SAM" id="Phobius"/>
    </source>
</evidence>
<dbReference type="Pfam" id="PF00001">
    <property type="entry name" value="7tm_1"/>
    <property type="match status" value="1"/>
</dbReference>
<evidence type="ECO:0000256" key="1">
    <source>
        <dbReference type="ARBA" id="ARBA00004651"/>
    </source>
</evidence>
<evidence type="ECO:0000256" key="4">
    <source>
        <dbReference type="ARBA" id="ARBA00022989"/>
    </source>
</evidence>
<dbReference type="EMBL" id="UYJE01002369">
    <property type="protein sequence ID" value="VDI10178.1"/>
    <property type="molecule type" value="Genomic_DNA"/>
</dbReference>
<comment type="caution">
    <text evidence="9">The sequence shown here is derived from an EMBL/GenBank/DDBJ whole genome shotgun (WGS) entry which is preliminary data.</text>
</comment>
<name>A0A8B6CTC2_MYTGA</name>
<keyword evidence="3 7" id="KW-0812">Transmembrane</keyword>
<dbReference type="PRINTS" id="PR00237">
    <property type="entry name" value="GPCRRHODOPSN"/>
</dbReference>
<comment type="subcellular location">
    <subcellularLocation>
        <location evidence="1">Cell membrane</location>
        <topology evidence="1">Multi-pass membrane protein</topology>
    </subcellularLocation>
</comment>
<keyword evidence="5 7" id="KW-0472">Membrane</keyword>
<reference evidence="9" key="1">
    <citation type="submission" date="2018-11" db="EMBL/GenBank/DDBJ databases">
        <authorList>
            <person name="Alioto T."/>
            <person name="Alioto T."/>
        </authorList>
    </citation>
    <scope>NUCLEOTIDE SEQUENCE</scope>
</reference>
<dbReference type="InterPro" id="IPR017452">
    <property type="entry name" value="GPCR_Rhodpsn_7TM"/>
</dbReference>
<dbReference type="Gene3D" id="1.20.1070.10">
    <property type="entry name" value="Rhodopsin 7-helix transmembrane proteins"/>
    <property type="match status" value="1"/>
</dbReference>
<evidence type="ECO:0000313" key="9">
    <source>
        <dbReference type="EMBL" id="VDI10178.1"/>
    </source>
</evidence>
<evidence type="ECO:0000256" key="6">
    <source>
        <dbReference type="ARBA" id="ARBA00023170"/>
    </source>
</evidence>
<feature type="transmembrane region" description="Helical" evidence="7">
    <location>
        <begin position="176"/>
        <end position="198"/>
    </location>
</feature>
<evidence type="ECO:0000256" key="3">
    <source>
        <dbReference type="ARBA" id="ARBA00022692"/>
    </source>
</evidence>
<protein>
    <recommendedName>
        <fullName evidence="8">G-protein coupled receptors family 1 profile domain-containing protein</fullName>
    </recommendedName>
</protein>
<keyword evidence="10" id="KW-1185">Reference proteome</keyword>